<organism evidence="3 4">
    <name type="scientific">Roseateles asaccharophilus</name>
    <dbReference type="NCBI Taxonomy" id="582607"/>
    <lineage>
        <taxon>Bacteria</taxon>
        <taxon>Pseudomonadati</taxon>
        <taxon>Pseudomonadota</taxon>
        <taxon>Betaproteobacteria</taxon>
        <taxon>Burkholderiales</taxon>
        <taxon>Sphaerotilaceae</taxon>
        <taxon>Roseateles</taxon>
    </lineage>
</organism>
<sequence length="386" mass="40192">MKHSQQDLARAAALAGEPAVRLIRGDAVALEPVRWLWNGFLPAGMLTILGGAPGCGKTTIALSLAATITRGGTWPDGTRCTQPGDVLVWSGEDGHSVIAARLKAAGADMERVHFIDGITGSEGEAFDPGRDMDLLEKTADGLQAPRLLILDPIVSAVAGDSHKGAEVRRSLQPVVTLAQRLGCAVLGITHFSKGTSGRDPVERVTGSIAFAALARLVLVAAKVKPGDDGDERRVLLRAKSNIGADDGGFAYALERAEVAPDVEGQYVRWLEVLTGSARELLADAEADGADDGEGAGDAAAWLRELLACGPVAVADVKRFADEAGYSWRTMQRAMRKAGAESRRNGFGKAAEWFLKPSRATVTPMAPHAGTGATGATGGATDDAAVI</sequence>
<protein>
    <submittedName>
        <fullName evidence="3">DNA primase/helicase</fullName>
    </submittedName>
</protein>
<dbReference type="Pfam" id="PF13481">
    <property type="entry name" value="AAA_25"/>
    <property type="match status" value="1"/>
</dbReference>
<comment type="caution">
    <text evidence="3">The sequence shown here is derived from an EMBL/GenBank/DDBJ whole genome shotgun (WGS) entry which is preliminary data.</text>
</comment>
<dbReference type="Proteomes" id="UP001180825">
    <property type="component" value="Unassembled WGS sequence"/>
</dbReference>
<evidence type="ECO:0000259" key="2">
    <source>
        <dbReference type="SMART" id="SM00382"/>
    </source>
</evidence>
<dbReference type="EMBL" id="JAVDXV010000002">
    <property type="protein sequence ID" value="MDR7332452.1"/>
    <property type="molecule type" value="Genomic_DNA"/>
</dbReference>
<name>A0ABU2A5H8_9BURK</name>
<dbReference type="SMART" id="SM00382">
    <property type="entry name" value="AAA"/>
    <property type="match status" value="1"/>
</dbReference>
<proteinExistence type="predicted"/>
<keyword evidence="4" id="KW-1185">Reference proteome</keyword>
<evidence type="ECO:0000313" key="3">
    <source>
        <dbReference type="EMBL" id="MDR7332452.1"/>
    </source>
</evidence>
<accession>A0ABU2A5H8</accession>
<dbReference type="Gene3D" id="3.40.50.300">
    <property type="entry name" value="P-loop containing nucleotide triphosphate hydrolases"/>
    <property type="match status" value="1"/>
</dbReference>
<feature type="domain" description="AAA+ ATPase" evidence="2">
    <location>
        <begin position="43"/>
        <end position="224"/>
    </location>
</feature>
<evidence type="ECO:0000313" key="4">
    <source>
        <dbReference type="Proteomes" id="UP001180825"/>
    </source>
</evidence>
<feature type="region of interest" description="Disordered" evidence="1">
    <location>
        <begin position="363"/>
        <end position="386"/>
    </location>
</feature>
<dbReference type="InterPro" id="IPR027417">
    <property type="entry name" value="P-loop_NTPase"/>
</dbReference>
<evidence type="ECO:0000256" key="1">
    <source>
        <dbReference type="SAM" id="MobiDB-lite"/>
    </source>
</evidence>
<reference evidence="3 4" key="1">
    <citation type="submission" date="2023-07" db="EMBL/GenBank/DDBJ databases">
        <title>Sorghum-associated microbial communities from plants grown in Nebraska, USA.</title>
        <authorList>
            <person name="Schachtman D."/>
        </authorList>
    </citation>
    <scope>NUCLEOTIDE SEQUENCE [LARGE SCALE GENOMIC DNA]</scope>
    <source>
        <strain evidence="3 4">BE316</strain>
    </source>
</reference>
<dbReference type="InterPro" id="IPR003593">
    <property type="entry name" value="AAA+_ATPase"/>
</dbReference>
<gene>
    <name evidence="3" type="ORF">J2X21_001578</name>
</gene>
<dbReference type="RefSeq" id="WP_310326947.1">
    <property type="nucleotide sequence ID" value="NZ_JAVDXV010000002.1"/>
</dbReference>
<dbReference type="SUPFAM" id="SSF52540">
    <property type="entry name" value="P-loop containing nucleoside triphosphate hydrolases"/>
    <property type="match status" value="1"/>
</dbReference>